<evidence type="ECO:0000256" key="6">
    <source>
        <dbReference type="ARBA" id="ARBA00023158"/>
    </source>
</evidence>
<keyword evidence="2 8" id="KW-0696">RNA-directed RNA polymerase</keyword>
<dbReference type="InterPro" id="IPR035979">
    <property type="entry name" value="RBD_domain_sf"/>
</dbReference>
<keyword evidence="5 8" id="KW-0694">RNA-binding</keyword>
<keyword evidence="13" id="KW-1185">Reference proteome</keyword>
<dbReference type="PANTHER" id="PTHR23079">
    <property type="entry name" value="RNA-DEPENDENT RNA POLYMERASE"/>
    <property type="match status" value="1"/>
</dbReference>
<evidence type="ECO:0000313" key="12">
    <source>
        <dbReference type="EMBL" id="OAQ68524.1"/>
    </source>
</evidence>
<reference evidence="12 13" key="1">
    <citation type="journal article" date="2016" name="PLoS Pathog.">
        <title>Biosynthesis of antibiotic leucinostatins in bio-control fungus Purpureocillium lilacinum and their inhibition on phytophthora revealed by genome mining.</title>
        <authorList>
            <person name="Wang G."/>
            <person name="Liu Z."/>
            <person name="Lin R."/>
            <person name="Li E."/>
            <person name="Mao Z."/>
            <person name="Ling J."/>
            <person name="Yang Y."/>
            <person name="Yin W.B."/>
            <person name="Xie B."/>
        </authorList>
    </citation>
    <scope>NUCLEOTIDE SEQUENCE [LARGE SCALE GENOMIC DNA]</scope>
    <source>
        <strain evidence="12">170</strain>
    </source>
</reference>
<feature type="domain" description="RDRP C-terminal head" evidence="11">
    <location>
        <begin position="1057"/>
        <end position="1196"/>
    </location>
</feature>
<dbReference type="GeneID" id="28848047"/>
<evidence type="ECO:0000256" key="1">
    <source>
        <dbReference type="ARBA" id="ARBA00005762"/>
    </source>
</evidence>
<proteinExistence type="inferred from homology"/>
<dbReference type="InterPro" id="IPR058752">
    <property type="entry name" value="RDRP_C_head"/>
</dbReference>
<evidence type="ECO:0000256" key="3">
    <source>
        <dbReference type="ARBA" id="ARBA00022679"/>
    </source>
</evidence>
<dbReference type="STRING" id="1380566.A0A179FSE4"/>
<organism evidence="12 13">
    <name type="scientific">Pochonia chlamydosporia 170</name>
    <dbReference type="NCBI Taxonomy" id="1380566"/>
    <lineage>
        <taxon>Eukaryota</taxon>
        <taxon>Fungi</taxon>
        <taxon>Dikarya</taxon>
        <taxon>Ascomycota</taxon>
        <taxon>Pezizomycotina</taxon>
        <taxon>Sordariomycetes</taxon>
        <taxon>Hypocreomycetidae</taxon>
        <taxon>Hypocreales</taxon>
        <taxon>Clavicipitaceae</taxon>
        <taxon>Pochonia</taxon>
    </lineage>
</organism>
<feature type="domain" description="RDRP core" evidence="10">
    <location>
        <begin position="463"/>
        <end position="1030"/>
    </location>
</feature>
<accession>A0A179FSE4</accession>
<feature type="compositionally biased region" description="Polar residues" evidence="9">
    <location>
        <begin position="16"/>
        <end position="27"/>
    </location>
</feature>
<dbReference type="InterPro" id="IPR057596">
    <property type="entry name" value="RDRP_core"/>
</dbReference>
<dbReference type="KEGG" id="pchm:VFPPC_04754"/>
<evidence type="ECO:0000256" key="9">
    <source>
        <dbReference type="SAM" id="MobiDB-lite"/>
    </source>
</evidence>
<evidence type="ECO:0000256" key="2">
    <source>
        <dbReference type="ARBA" id="ARBA00022484"/>
    </source>
</evidence>
<dbReference type="Proteomes" id="UP000078397">
    <property type="component" value="Unassembled WGS sequence"/>
</dbReference>
<evidence type="ECO:0000259" key="10">
    <source>
        <dbReference type="Pfam" id="PF05183"/>
    </source>
</evidence>
<keyword evidence="3 8" id="KW-0808">Transferase</keyword>
<feature type="region of interest" description="Disordered" evidence="9">
    <location>
        <begin position="1"/>
        <end position="29"/>
    </location>
</feature>
<evidence type="ECO:0000259" key="11">
    <source>
        <dbReference type="Pfam" id="PF26253"/>
    </source>
</evidence>
<dbReference type="GO" id="GO:0031380">
    <property type="term" value="C:nuclear RNA-directed RNA polymerase complex"/>
    <property type="evidence" value="ECO:0007669"/>
    <property type="project" value="TreeGrafter"/>
</dbReference>
<sequence length="1291" mass="146561">MPLPRQQAKLPYRQRASPSKTKSNSKGANVPLSVSGVSYSSKHEWRTRSSIYIGVNNLPVGTSAEYLWRWFQSEGIVTWIEIFRPKLDHGKTFAKVRFEPPPRRNFWRQGFVEVEHPDVQKYPRGLELKVALLEERPSNDKAKDPKYPDKIVLNLESLAFGSMLNPTMMRVMKNVHSPGHLPLELDFDQKIMTVLFSTISQTGHRKTSKTWKARFQISNIKALMESTDSNGARHWVFTLPYPPEYFTEVDNILDTFRGNSQRWSATDTWCRATDIVGDNHDTTRDPIAIHNEIQDDMYIDIGRWTAFRLSFNCNAADNLASYSSFLSALKRLNVSLRPSCNFDTRTDATNLWDCLEDSSAIDTSQPSALLVMPQKVHLPFEVRYQLEVCVSRGILNEYTITIDFLQRLSSIPALDATHRLEYLVDQNEKLVDPMDLFDIEDAKAYAPITQIPTYCTYGRKASITPTTIRFDSPTVETSNRVVRKYSQLQDRFLRVQFVEESELNRAGRNRQNNVKVWERIERALFRGIRIGGRHYQFLAFGSSQLRQSSAYFFCPTDHVSCDDIRAWMGQLDHIKTVAKYAARLGQCFSTTRDVKGIWQPNIKQIDDIERDGQCFTDGVGKISGFLSGFIIDEMTLDVFEHPTAFQFRMGGCKGVLAVWPQAEKMEVHVRPSQAKFKSNFQGLEIVRCAAFSTATLNRQTITILESLGVPQEVFMKLLKDHIHSFENAATDNSVAIDLLTKFVDENQSSLVLAELLKAGFKTDQTVEPFTLNLLNLWISWSFRLLREKARISVPNSAFVLGCVDETGTLRGHSKDTEGSPNKDIQKLPQIFLQYTNPKYPMETNIVKGLCIVGRNPSLHPGDIRVVHAVDNPNLTHLKDVVVFPSKGDRPVPAMLSGGDLDGDDFFIIWDPDLLPKEWNYKPMDYSAPPSRELDRDVSVDDMRKFFVNYMKNDVLALIATAHLGFADEHGPKSSICLELAGLHSQAVDYAKTGVPAEFSSRLQQKRWPHFMEKKSSYRSKKALGALYDEVVKHSFQFHPDWEHSFDKRVLERYELDDDILTAAEKIKGQYDAAVRRLLVQHNVETEFELYTGWVMSGTKVSSDYKRQEDLGREFDALKQRFREQCCNIAGGTESPQLDKFVAAMYKVTETQAKETLNYKEDATAGDISTDSGHEPKFNTPLISFPWIFHWVMIRLAMGDKYKPGKSVLAAARRSRLFNHPHLSQSNFASVTTMSGVDESSSNNQGVSSPAMNTGEPLGQQNTDEGEDVPMQTLESGTKDDTNIGQDGAEDS</sequence>
<evidence type="ECO:0000256" key="7">
    <source>
        <dbReference type="ARBA" id="ARBA00048744"/>
    </source>
</evidence>
<gene>
    <name evidence="12" type="ORF">VFPPC_04754</name>
</gene>
<dbReference type="Pfam" id="PF26253">
    <property type="entry name" value="RdRP_head"/>
    <property type="match status" value="1"/>
</dbReference>
<name>A0A179FSE4_METCM</name>
<protein>
    <recommendedName>
        <fullName evidence="8">RNA-dependent RNA polymerase</fullName>
        <ecNumber evidence="8">2.7.7.48</ecNumber>
    </recommendedName>
</protein>
<dbReference type="OrthoDB" id="6513042at2759"/>
<comment type="caution">
    <text evidence="12">The sequence shown here is derived from an EMBL/GenBank/DDBJ whole genome shotgun (WGS) entry which is preliminary data.</text>
</comment>
<keyword evidence="6" id="KW-0943">RNA-mediated gene silencing</keyword>
<dbReference type="PANTHER" id="PTHR23079:SF55">
    <property type="entry name" value="RNA-DIRECTED RNA POLYMERASE"/>
    <property type="match status" value="1"/>
</dbReference>
<keyword evidence="4 8" id="KW-0548">Nucleotidyltransferase</keyword>
<dbReference type="InterPro" id="IPR007855">
    <property type="entry name" value="RDRP"/>
</dbReference>
<dbReference type="Pfam" id="PF05183">
    <property type="entry name" value="RdRP"/>
    <property type="match status" value="1"/>
</dbReference>
<comment type="similarity">
    <text evidence="1 8">Belongs to the RdRP family.</text>
</comment>
<dbReference type="GO" id="GO:0003723">
    <property type="term" value="F:RNA binding"/>
    <property type="evidence" value="ECO:0007669"/>
    <property type="project" value="UniProtKB-KW"/>
</dbReference>
<dbReference type="GO" id="GO:0030422">
    <property type="term" value="P:siRNA processing"/>
    <property type="evidence" value="ECO:0007669"/>
    <property type="project" value="TreeGrafter"/>
</dbReference>
<dbReference type="SUPFAM" id="SSF54928">
    <property type="entry name" value="RNA-binding domain, RBD"/>
    <property type="match status" value="1"/>
</dbReference>
<evidence type="ECO:0000313" key="13">
    <source>
        <dbReference type="Proteomes" id="UP000078397"/>
    </source>
</evidence>
<feature type="region of interest" description="Disordered" evidence="9">
    <location>
        <begin position="1233"/>
        <end position="1291"/>
    </location>
</feature>
<evidence type="ECO:0000256" key="4">
    <source>
        <dbReference type="ARBA" id="ARBA00022695"/>
    </source>
</evidence>
<dbReference type="EMBL" id="LSBJ02000003">
    <property type="protein sequence ID" value="OAQ68524.1"/>
    <property type="molecule type" value="Genomic_DNA"/>
</dbReference>
<evidence type="ECO:0000256" key="5">
    <source>
        <dbReference type="ARBA" id="ARBA00022884"/>
    </source>
</evidence>
<dbReference type="EC" id="2.7.7.48" evidence="8"/>
<dbReference type="RefSeq" id="XP_018145374.1">
    <property type="nucleotide sequence ID" value="XM_018284053.1"/>
</dbReference>
<comment type="catalytic activity">
    <reaction evidence="7 8">
        <text>RNA(n) + a ribonucleoside 5'-triphosphate = RNA(n+1) + diphosphate</text>
        <dbReference type="Rhea" id="RHEA:21248"/>
        <dbReference type="Rhea" id="RHEA-COMP:14527"/>
        <dbReference type="Rhea" id="RHEA-COMP:17342"/>
        <dbReference type="ChEBI" id="CHEBI:33019"/>
        <dbReference type="ChEBI" id="CHEBI:61557"/>
        <dbReference type="ChEBI" id="CHEBI:140395"/>
        <dbReference type="EC" id="2.7.7.48"/>
    </reaction>
</comment>
<evidence type="ECO:0000256" key="8">
    <source>
        <dbReference type="RuleBase" id="RU363098"/>
    </source>
</evidence>
<dbReference type="GO" id="GO:0003968">
    <property type="term" value="F:RNA-directed RNA polymerase activity"/>
    <property type="evidence" value="ECO:0007669"/>
    <property type="project" value="UniProtKB-KW"/>
</dbReference>
<feature type="compositionally biased region" description="Polar residues" evidence="9">
    <location>
        <begin position="1233"/>
        <end position="1251"/>
    </location>
</feature>